<dbReference type="GO" id="GO:0008948">
    <property type="term" value="F:oxaloacetate decarboxylase activity"/>
    <property type="evidence" value="ECO:0007669"/>
    <property type="project" value="UniProtKB-EC"/>
</dbReference>
<dbReference type="InterPro" id="IPR036704">
    <property type="entry name" value="RraA/RraA-like_sf"/>
</dbReference>
<evidence type="ECO:0000256" key="8">
    <source>
        <dbReference type="ARBA" id="ARBA00012947"/>
    </source>
</evidence>
<dbReference type="RefSeq" id="WP_183219710.1">
    <property type="nucleotide sequence ID" value="NZ_BMPW01000009.1"/>
</dbReference>
<dbReference type="FunFam" id="3.50.30.40:FF:000002">
    <property type="entry name" value="4-carboxy-4-hydroxy-2-oxoadipate aldolase/oxaloacetate decarboxylase"/>
    <property type="match status" value="1"/>
</dbReference>
<feature type="binding site" evidence="18">
    <location>
        <position position="120"/>
    </location>
    <ligand>
        <name>Mg(2+)</name>
        <dbReference type="ChEBI" id="CHEBI:18420"/>
    </ligand>
</feature>
<comment type="cofactor">
    <cofactor evidence="2 18">
        <name>Mg(2+)</name>
        <dbReference type="ChEBI" id="CHEBI:18420"/>
    </cofactor>
</comment>
<evidence type="ECO:0000256" key="6">
    <source>
        <dbReference type="ARBA" id="ARBA00011643"/>
    </source>
</evidence>
<feature type="binding site" evidence="18">
    <location>
        <begin position="97"/>
        <end position="100"/>
    </location>
    <ligand>
        <name>substrate</name>
    </ligand>
</feature>
<evidence type="ECO:0000256" key="15">
    <source>
        <dbReference type="ARBA" id="ARBA00032305"/>
    </source>
</evidence>
<evidence type="ECO:0000256" key="13">
    <source>
        <dbReference type="ARBA" id="ARBA00025046"/>
    </source>
</evidence>
<dbReference type="PANTHER" id="PTHR33254">
    <property type="entry name" value="4-HYDROXY-4-METHYL-2-OXOGLUTARATE ALDOLASE 3-RELATED"/>
    <property type="match status" value="1"/>
</dbReference>
<dbReference type="AlphaFoldDB" id="A0A7W5AFN3"/>
<evidence type="ECO:0000256" key="9">
    <source>
        <dbReference type="ARBA" id="ARBA00016549"/>
    </source>
</evidence>
<reference evidence="19 20" key="1">
    <citation type="submission" date="2020-08" db="EMBL/GenBank/DDBJ databases">
        <title>Genomic Encyclopedia of Type Strains, Phase III (KMG-III): the genomes of soil and plant-associated and newly described type strains.</title>
        <authorList>
            <person name="Whitman W."/>
        </authorList>
    </citation>
    <scope>NUCLEOTIDE SEQUENCE [LARGE SCALE GENOMIC DNA]</scope>
    <source>
        <strain evidence="19 20">CECT 3287</strain>
    </source>
</reference>
<evidence type="ECO:0000256" key="16">
    <source>
        <dbReference type="ARBA" id="ARBA00047973"/>
    </source>
</evidence>
<comment type="caution">
    <text evidence="19">The sequence shown here is derived from an EMBL/GenBank/DDBJ whole genome shotgun (WGS) entry which is preliminary data.</text>
</comment>
<evidence type="ECO:0000256" key="7">
    <source>
        <dbReference type="ARBA" id="ARBA00012213"/>
    </source>
</evidence>
<evidence type="ECO:0000256" key="14">
    <source>
        <dbReference type="ARBA" id="ARBA00030169"/>
    </source>
</evidence>
<sequence length="229" mass="23517">MMARHVVVRTGKRVSEEVLKGLAEAGASTAHEADGRRGAVSPDLRPIQAGARIAGSAVTVSCHPGDNLMIHAAVEQVRPGDVVVVTTTSPSTDGMLGDLLATSLRARGAIGVVLDAGVRDVAELREMGFPVWSRAVSTQGTVKASPGSVNVPIVVGGQVVGPGDAIVADDDGVVVIPRERAAAVLAAARARVASEQAKRARLAAGELGLDMYNLRPLLAELGVVYVDEP</sequence>
<dbReference type="SUPFAM" id="SSF89562">
    <property type="entry name" value="RraA-like"/>
    <property type="match status" value="1"/>
</dbReference>
<comment type="cofactor">
    <cofactor evidence="3">
        <name>a divalent metal cation</name>
        <dbReference type="ChEBI" id="CHEBI:60240"/>
    </cofactor>
</comment>
<evidence type="ECO:0000256" key="11">
    <source>
        <dbReference type="ARBA" id="ARBA00022842"/>
    </source>
</evidence>
<dbReference type="GO" id="GO:0046872">
    <property type="term" value="F:metal ion binding"/>
    <property type="evidence" value="ECO:0007669"/>
    <property type="project" value="UniProtKB-KW"/>
</dbReference>
<evidence type="ECO:0000256" key="5">
    <source>
        <dbReference type="ARBA" id="ARBA00011233"/>
    </source>
</evidence>
<dbReference type="Proteomes" id="UP000590749">
    <property type="component" value="Unassembled WGS sequence"/>
</dbReference>
<keyword evidence="20" id="KW-1185">Reference proteome</keyword>
<evidence type="ECO:0000256" key="1">
    <source>
        <dbReference type="ARBA" id="ARBA00001342"/>
    </source>
</evidence>
<dbReference type="GO" id="GO:0047443">
    <property type="term" value="F:4-hydroxy-4-methyl-2-oxoglutarate aldolase activity"/>
    <property type="evidence" value="ECO:0007669"/>
    <property type="project" value="UniProtKB-EC"/>
</dbReference>
<comment type="function">
    <text evidence="13">Catalyzes the aldol cleavage of 4-hydroxy-4-methyl-2-oxoglutarate (HMG) into 2 molecules of pyruvate. Also contains a secondary oxaloacetate (OAA) decarboxylase activity due to the common pyruvate enolate transition state formed following C-C bond cleavage in the retro-aldol and decarboxylation reactions.</text>
</comment>
<dbReference type="EC" id="4.1.1.112" evidence="8"/>
<evidence type="ECO:0000256" key="17">
    <source>
        <dbReference type="ARBA" id="ARBA00061585"/>
    </source>
</evidence>
<dbReference type="CDD" id="cd16841">
    <property type="entry name" value="RraA_family"/>
    <property type="match status" value="1"/>
</dbReference>
<proteinExistence type="inferred from homology"/>
<evidence type="ECO:0000256" key="12">
    <source>
        <dbReference type="ARBA" id="ARBA00023239"/>
    </source>
</evidence>
<name>A0A7W5AFN3_9ACTN</name>
<comment type="subunit">
    <text evidence="6">Homohexamer.</text>
</comment>
<dbReference type="EMBL" id="JACHXF010000005">
    <property type="protein sequence ID" value="MBB3095182.1"/>
    <property type="molecule type" value="Genomic_DNA"/>
</dbReference>
<dbReference type="GO" id="GO:0019336">
    <property type="term" value="P:phenol-containing compound catabolic process"/>
    <property type="evidence" value="ECO:0007669"/>
    <property type="project" value="UniProtKB-ARBA"/>
</dbReference>
<evidence type="ECO:0000256" key="10">
    <source>
        <dbReference type="ARBA" id="ARBA00022723"/>
    </source>
</evidence>
<organism evidence="19 20">
    <name type="scientific">Actinoplanes campanulatus</name>
    <dbReference type="NCBI Taxonomy" id="113559"/>
    <lineage>
        <taxon>Bacteria</taxon>
        <taxon>Bacillati</taxon>
        <taxon>Actinomycetota</taxon>
        <taxon>Actinomycetes</taxon>
        <taxon>Micromonosporales</taxon>
        <taxon>Micromonosporaceae</taxon>
        <taxon>Actinoplanes</taxon>
    </lineage>
</organism>
<dbReference type="Pfam" id="PF03737">
    <property type="entry name" value="RraA-like"/>
    <property type="match status" value="1"/>
</dbReference>
<keyword evidence="10 18" id="KW-0479">Metal-binding</keyword>
<dbReference type="GO" id="GO:0046395">
    <property type="term" value="P:carboxylic acid catabolic process"/>
    <property type="evidence" value="ECO:0007669"/>
    <property type="project" value="UniProtKB-ARBA"/>
</dbReference>
<dbReference type="Gene3D" id="3.50.30.40">
    <property type="entry name" value="Ribonuclease E inhibitor RraA/RraA-like"/>
    <property type="match status" value="1"/>
</dbReference>
<evidence type="ECO:0000256" key="3">
    <source>
        <dbReference type="ARBA" id="ARBA00001968"/>
    </source>
</evidence>
<keyword evidence="11 18" id="KW-0460">Magnesium</keyword>
<evidence type="ECO:0000313" key="19">
    <source>
        <dbReference type="EMBL" id="MBB3095182.1"/>
    </source>
</evidence>
<comment type="similarity">
    <text evidence="17">Belongs to the LigK/PcmE family.</text>
</comment>
<accession>A0A7W5AFN3</accession>
<gene>
    <name evidence="19" type="ORF">FHR83_002845</name>
</gene>
<comment type="catalytic activity">
    <reaction evidence="1">
        <text>4-hydroxy-4-methyl-2-oxoglutarate = 2 pyruvate</text>
        <dbReference type="Rhea" id="RHEA:22748"/>
        <dbReference type="ChEBI" id="CHEBI:15361"/>
        <dbReference type="ChEBI" id="CHEBI:58276"/>
        <dbReference type="EC" id="4.1.3.17"/>
    </reaction>
</comment>
<comment type="catalytic activity">
    <reaction evidence="16">
        <text>oxaloacetate + H(+) = pyruvate + CO2</text>
        <dbReference type="Rhea" id="RHEA:15641"/>
        <dbReference type="ChEBI" id="CHEBI:15361"/>
        <dbReference type="ChEBI" id="CHEBI:15378"/>
        <dbReference type="ChEBI" id="CHEBI:16452"/>
        <dbReference type="ChEBI" id="CHEBI:16526"/>
        <dbReference type="EC" id="4.1.1.112"/>
    </reaction>
</comment>
<dbReference type="NCBIfam" id="NF006731">
    <property type="entry name" value="PRK09262.1"/>
    <property type="match status" value="1"/>
</dbReference>
<evidence type="ECO:0000256" key="2">
    <source>
        <dbReference type="ARBA" id="ARBA00001946"/>
    </source>
</evidence>
<evidence type="ECO:0000313" key="20">
    <source>
        <dbReference type="Proteomes" id="UP000590749"/>
    </source>
</evidence>
<dbReference type="EC" id="4.1.3.17" evidence="7"/>
<comment type="similarity">
    <text evidence="4">Belongs to the class II aldolase/RraA-like family.</text>
</comment>
<keyword evidence="12 19" id="KW-0456">Lyase</keyword>
<dbReference type="PANTHER" id="PTHR33254:SF16">
    <property type="entry name" value="BLR3842 PROTEIN"/>
    <property type="match status" value="1"/>
</dbReference>
<feature type="binding site" evidence="18">
    <location>
        <position position="119"/>
    </location>
    <ligand>
        <name>substrate</name>
    </ligand>
</feature>
<evidence type="ECO:0000256" key="18">
    <source>
        <dbReference type="PIRSR" id="PIRSR605493-1"/>
    </source>
</evidence>
<evidence type="ECO:0000256" key="4">
    <source>
        <dbReference type="ARBA" id="ARBA00008621"/>
    </source>
</evidence>
<protein>
    <recommendedName>
        <fullName evidence="9">Putative 4-hydroxy-4-methyl-2-oxoglutarate aldolase</fullName>
        <ecNumber evidence="8">4.1.1.112</ecNumber>
        <ecNumber evidence="7">4.1.3.17</ecNumber>
    </recommendedName>
    <alternativeName>
        <fullName evidence="15">Oxaloacetate decarboxylase</fullName>
    </alternativeName>
    <alternativeName>
        <fullName evidence="14">RraA-like protein</fullName>
    </alternativeName>
</protein>
<dbReference type="InterPro" id="IPR005493">
    <property type="entry name" value="RraA/RraA-like"/>
</dbReference>
<dbReference type="GO" id="GO:0032787">
    <property type="term" value="P:monocarboxylic acid metabolic process"/>
    <property type="evidence" value="ECO:0007669"/>
    <property type="project" value="UniProtKB-ARBA"/>
</dbReference>
<comment type="subunit">
    <text evidence="5">Homotrimer.</text>
</comment>